<gene>
    <name evidence="1" type="ORF">HPB50_007603</name>
</gene>
<protein>
    <submittedName>
        <fullName evidence="1">Uncharacterized protein</fullName>
    </submittedName>
</protein>
<keyword evidence="2" id="KW-1185">Reference proteome</keyword>
<reference evidence="1" key="1">
    <citation type="submission" date="2020-05" db="EMBL/GenBank/DDBJ databases">
        <title>Large-scale comparative analyses of tick genomes elucidate their genetic diversity and vector capacities.</title>
        <authorList>
            <person name="Jia N."/>
            <person name="Wang J."/>
            <person name="Shi W."/>
            <person name="Du L."/>
            <person name="Sun Y."/>
            <person name="Zhan W."/>
            <person name="Jiang J."/>
            <person name="Wang Q."/>
            <person name="Zhang B."/>
            <person name="Ji P."/>
            <person name="Sakyi L.B."/>
            <person name="Cui X."/>
            <person name="Yuan T."/>
            <person name="Jiang B."/>
            <person name="Yang W."/>
            <person name="Lam T.T.-Y."/>
            <person name="Chang Q."/>
            <person name="Ding S."/>
            <person name="Wang X."/>
            <person name="Zhu J."/>
            <person name="Ruan X."/>
            <person name="Zhao L."/>
            <person name="Wei J."/>
            <person name="Que T."/>
            <person name="Du C."/>
            <person name="Cheng J."/>
            <person name="Dai P."/>
            <person name="Han X."/>
            <person name="Huang E."/>
            <person name="Gao Y."/>
            <person name="Liu J."/>
            <person name="Shao H."/>
            <person name="Ye R."/>
            <person name="Li L."/>
            <person name="Wei W."/>
            <person name="Wang X."/>
            <person name="Wang C."/>
            <person name="Yang T."/>
            <person name="Huo Q."/>
            <person name="Li W."/>
            <person name="Guo W."/>
            <person name="Chen H."/>
            <person name="Zhou L."/>
            <person name="Ni X."/>
            <person name="Tian J."/>
            <person name="Zhou Y."/>
            <person name="Sheng Y."/>
            <person name="Liu T."/>
            <person name="Pan Y."/>
            <person name="Xia L."/>
            <person name="Li J."/>
            <person name="Zhao F."/>
            <person name="Cao W."/>
        </authorList>
    </citation>
    <scope>NUCLEOTIDE SEQUENCE</scope>
    <source>
        <strain evidence="1">Hyas-2018</strain>
    </source>
</reference>
<sequence length="94" mass="10566">MGSDGQIEETLQKATDTVVEHVTDAGLEFSQIKSELLELLPLDRRKIKTPLPSISVYVHNTPIPQVDHMRVLGLNVQNNHHNNITMDRLTVTVN</sequence>
<dbReference type="Proteomes" id="UP000821845">
    <property type="component" value="Chromosome 7"/>
</dbReference>
<evidence type="ECO:0000313" key="1">
    <source>
        <dbReference type="EMBL" id="KAH6925580.1"/>
    </source>
</evidence>
<organism evidence="1 2">
    <name type="scientific">Hyalomma asiaticum</name>
    <name type="common">Tick</name>
    <dbReference type="NCBI Taxonomy" id="266040"/>
    <lineage>
        <taxon>Eukaryota</taxon>
        <taxon>Metazoa</taxon>
        <taxon>Ecdysozoa</taxon>
        <taxon>Arthropoda</taxon>
        <taxon>Chelicerata</taxon>
        <taxon>Arachnida</taxon>
        <taxon>Acari</taxon>
        <taxon>Parasitiformes</taxon>
        <taxon>Ixodida</taxon>
        <taxon>Ixodoidea</taxon>
        <taxon>Ixodidae</taxon>
        <taxon>Hyalomminae</taxon>
        <taxon>Hyalomma</taxon>
    </lineage>
</organism>
<accession>A0ACB7RTQ1</accession>
<dbReference type="EMBL" id="CM023487">
    <property type="protein sequence ID" value="KAH6925580.1"/>
    <property type="molecule type" value="Genomic_DNA"/>
</dbReference>
<name>A0ACB7RTQ1_HYAAI</name>
<evidence type="ECO:0000313" key="2">
    <source>
        <dbReference type="Proteomes" id="UP000821845"/>
    </source>
</evidence>
<comment type="caution">
    <text evidence="1">The sequence shown here is derived from an EMBL/GenBank/DDBJ whole genome shotgun (WGS) entry which is preliminary data.</text>
</comment>
<proteinExistence type="predicted"/>